<accession>A0AAJ0E9X1</accession>
<comment type="caution">
    <text evidence="1">The sequence shown here is derived from an EMBL/GenBank/DDBJ whole genome shotgun (WGS) entry which is preliminary data.</text>
</comment>
<dbReference type="Proteomes" id="UP001243989">
    <property type="component" value="Unassembled WGS sequence"/>
</dbReference>
<reference evidence="1" key="1">
    <citation type="submission" date="2021-06" db="EMBL/GenBank/DDBJ databases">
        <title>Comparative genomics, transcriptomics and evolutionary studies reveal genomic signatures of adaptation to plant cell wall in hemibiotrophic fungi.</title>
        <authorList>
            <consortium name="DOE Joint Genome Institute"/>
            <person name="Baroncelli R."/>
            <person name="Diaz J.F."/>
            <person name="Benocci T."/>
            <person name="Peng M."/>
            <person name="Battaglia E."/>
            <person name="Haridas S."/>
            <person name="Andreopoulos W."/>
            <person name="Labutti K."/>
            <person name="Pangilinan J."/>
            <person name="Floch G.L."/>
            <person name="Makela M.R."/>
            <person name="Henrissat B."/>
            <person name="Grigoriev I.V."/>
            <person name="Crouch J.A."/>
            <person name="De Vries R.P."/>
            <person name="Sukno S.A."/>
            <person name="Thon M.R."/>
        </authorList>
    </citation>
    <scope>NUCLEOTIDE SEQUENCE</scope>
    <source>
        <strain evidence="1">CBS 102054</strain>
    </source>
</reference>
<dbReference type="GeneID" id="85476186"/>
<evidence type="ECO:0000313" key="2">
    <source>
        <dbReference type="Proteomes" id="UP001243989"/>
    </source>
</evidence>
<keyword evidence="2" id="KW-1185">Reference proteome</keyword>
<dbReference type="EMBL" id="JAHMHQ010000026">
    <property type="protein sequence ID" value="KAK1624016.1"/>
    <property type="molecule type" value="Genomic_DNA"/>
</dbReference>
<name>A0AAJ0E9X1_9PEZI</name>
<gene>
    <name evidence="1" type="ORF">BDP81DRAFT_438522</name>
</gene>
<dbReference type="RefSeq" id="XP_060440011.1">
    <property type="nucleotide sequence ID" value="XM_060591324.1"/>
</dbReference>
<sequence>MDGGGFDVDPSRCNISSYSCQSKSGTKDDRQRTNFFTYQDVLCFGGQMPNWALLRCHMSMADLSSPAGIRHCRENQISTTSSHLTPHIWRVSVFVGRRVGRATVGLLLLDGPLCLCDTSLSPSICSFTALQPKTTATGGQARIRHTVLSAQQPPNSPCGGG</sequence>
<dbReference type="AlphaFoldDB" id="A0AAJ0E9X1"/>
<evidence type="ECO:0000313" key="1">
    <source>
        <dbReference type="EMBL" id="KAK1624016.1"/>
    </source>
</evidence>
<proteinExistence type="predicted"/>
<protein>
    <submittedName>
        <fullName evidence="1">Uncharacterized protein</fullName>
    </submittedName>
</protein>
<organism evidence="1 2">
    <name type="scientific">Colletotrichum phormii</name>
    <dbReference type="NCBI Taxonomy" id="359342"/>
    <lineage>
        <taxon>Eukaryota</taxon>
        <taxon>Fungi</taxon>
        <taxon>Dikarya</taxon>
        <taxon>Ascomycota</taxon>
        <taxon>Pezizomycotina</taxon>
        <taxon>Sordariomycetes</taxon>
        <taxon>Hypocreomycetidae</taxon>
        <taxon>Glomerellales</taxon>
        <taxon>Glomerellaceae</taxon>
        <taxon>Colletotrichum</taxon>
        <taxon>Colletotrichum acutatum species complex</taxon>
    </lineage>
</organism>